<dbReference type="AlphaFoldDB" id="M1P686"/>
<dbReference type="EMBL" id="CP003985">
    <property type="protein sequence ID" value="AGF77212.1"/>
    <property type="molecule type" value="Genomic_DNA"/>
</dbReference>
<dbReference type="InterPro" id="IPR029058">
    <property type="entry name" value="AB_hydrolase_fold"/>
</dbReference>
<evidence type="ECO:0000313" key="3">
    <source>
        <dbReference type="EMBL" id="AGF77212.1"/>
    </source>
</evidence>
<proteinExistence type="predicted"/>
<dbReference type="KEGG" id="dsf:UWK_00631"/>
<dbReference type="Gene3D" id="3.40.50.1820">
    <property type="entry name" value="alpha/beta hydrolase"/>
    <property type="match status" value="1"/>
</dbReference>
<organism evidence="3 4">
    <name type="scientific">Desulfocapsa sulfexigens (strain DSM 10523 / SB164P1)</name>
    <dbReference type="NCBI Taxonomy" id="1167006"/>
    <lineage>
        <taxon>Bacteria</taxon>
        <taxon>Pseudomonadati</taxon>
        <taxon>Thermodesulfobacteriota</taxon>
        <taxon>Desulfobulbia</taxon>
        <taxon>Desulfobulbales</taxon>
        <taxon>Desulfocapsaceae</taxon>
        <taxon>Desulfocapsa</taxon>
    </lineage>
</organism>
<evidence type="ECO:0000256" key="1">
    <source>
        <dbReference type="SAM" id="Phobius"/>
    </source>
</evidence>
<evidence type="ECO:0000259" key="2">
    <source>
        <dbReference type="Pfam" id="PF12697"/>
    </source>
</evidence>
<dbReference type="eggNOG" id="COG1075">
    <property type="taxonomic scope" value="Bacteria"/>
</dbReference>
<dbReference type="PANTHER" id="PTHR37946">
    <property type="entry name" value="SLL1969 PROTEIN"/>
    <property type="match status" value="1"/>
</dbReference>
<reference evidence="4" key="1">
    <citation type="journal article" date="2013" name="Stand. Genomic Sci.">
        <title>Complete genome sequence of Desulfocapsa sulfexigens, a marine deltaproteobacterium specialized in disproportionating inorganic sulfur compounds.</title>
        <authorList>
            <person name="Finster K.W."/>
            <person name="Kjeldsen K.U."/>
            <person name="Kube M."/>
            <person name="Reinhardt R."/>
            <person name="Mussmann M."/>
            <person name="Amann R."/>
            <person name="Schreiber L."/>
        </authorList>
    </citation>
    <scope>NUCLEOTIDE SEQUENCE [LARGE SCALE GENOMIC DNA]</scope>
    <source>
        <strain evidence="4">DSM 10523 / SB164P1</strain>
    </source>
</reference>
<sequence length="295" mass="32736">MAVLYSYSPMKTANVYFSYPCFTQVTCLSGWLTLIFFAVMIASGCSRTGISIQKPASATALGECVVLVHGMGRTFRSMAEMQERLVVAGYHTVNLGYPSTRLSIEEIVSDNVPAALEQCQQFQPSSIHFVSHSLGGIILRAVLKEQRPANMGRAVMLSPPNHGSAVADSLKDWWFYRWINGPAGQQLTTDSASFPNQLGPVEYPVGVIAGDRYIFFDFWLSSIIPGPDDGKVSVLNARLEGMRDFLVVHETHPFIMNSEYVQDETLYFLKNGTFRHLKKPPQAVSGSDWFSFPSK</sequence>
<dbReference type="HOGENOM" id="CLU_075528_1_0_7"/>
<keyword evidence="1" id="KW-1133">Transmembrane helix</keyword>
<dbReference type="SUPFAM" id="SSF53474">
    <property type="entry name" value="alpha/beta-Hydrolases"/>
    <property type="match status" value="1"/>
</dbReference>
<evidence type="ECO:0000313" key="4">
    <source>
        <dbReference type="Proteomes" id="UP000011721"/>
    </source>
</evidence>
<feature type="transmembrane region" description="Helical" evidence="1">
    <location>
        <begin position="16"/>
        <end position="42"/>
    </location>
</feature>
<dbReference type="PATRIC" id="fig|1167006.5.peg.726"/>
<dbReference type="Proteomes" id="UP000011721">
    <property type="component" value="Chromosome"/>
</dbReference>
<feature type="domain" description="AB hydrolase-1" evidence="2">
    <location>
        <begin position="65"/>
        <end position="183"/>
    </location>
</feature>
<keyword evidence="4" id="KW-1185">Reference proteome</keyword>
<dbReference type="PANTHER" id="PTHR37946:SF1">
    <property type="entry name" value="SLL1969 PROTEIN"/>
    <property type="match status" value="1"/>
</dbReference>
<keyword evidence="1" id="KW-0812">Transmembrane</keyword>
<dbReference type="Pfam" id="PF12697">
    <property type="entry name" value="Abhydrolase_6"/>
    <property type="match status" value="1"/>
</dbReference>
<accession>M1P686</accession>
<dbReference type="InterPro" id="IPR000073">
    <property type="entry name" value="AB_hydrolase_1"/>
</dbReference>
<gene>
    <name evidence="3" type="ordered locus">UWK_00631</name>
</gene>
<dbReference type="STRING" id="1167006.UWK_00631"/>
<name>M1P686_DESSD</name>
<protein>
    <recommendedName>
        <fullName evidence="2">AB hydrolase-1 domain-containing protein</fullName>
    </recommendedName>
</protein>
<keyword evidence="1" id="KW-0472">Membrane</keyword>